<evidence type="ECO:0000256" key="1">
    <source>
        <dbReference type="SAM" id="MobiDB-lite"/>
    </source>
</evidence>
<name>A0A370BFE9_9ACTN</name>
<dbReference type="EMBL" id="QQNA01000035">
    <property type="protein sequence ID" value="RDG38984.1"/>
    <property type="molecule type" value="Genomic_DNA"/>
</dbReference>
<keyword evidence="3" id="KW-1185">Reference proteome</keyword>
<evidence type="ECO:0000313" key="3">
    <source>
        <dbReference type="Proteomes" id="UP000253741"/>
    </source>
</evidence>
<feature type="region of interest" description="Disordered" evidence="1">
    <location>
        <begin position="1"/>
        <end position="21"/>
    </location>
</feature>
<sequence length="145" mass="15826">MKDFEVPVRDAEKVQQATERKSSQIMELLGMKGKLTQSGALPSPCSEDGSESGTLQAYHPWSVYGVPNEELTSAMGRLRERLPKNGWRIIKEGPDGTASKAPQIVADSTDKEFSADIRLSVEPAGSDKTSLIEVTVVSACFRKQK</sequence>
<proteinExistence type="predicted"/>
<dbReference type="RefSeq" id="WP_114622719.1">
    <property type="nucleotide sequence ID" value="NZ_QQNA01000035.1"/>
</dbReference>
<organism evidence="2 3">
    <name type="scientific">Streptomyces corynorhini</name>
    <dbReference type="NCBI Taxonomy" id="2282652"/>
    <lineage>
        <taxon>Bacteria</taxon>
        <taxon>Bacillati</taxon>
        <taxon>Actinomycetota</taxon>
        <taxon>Actinomycetes</taxon>
        <taxon>Kitasatosporales</taxon>
        <taxon>Streptomycetaceae</taxon>
        <taxon>Streptomyces</taxon>
    </lineage>
</organism>
<dbReference type="OrthoDB" id="4282368at2"/>
<accession>A0A370BFE9</accession>
<dbReference type="AlphaFoldDB" id="A0A370BFE9"/>
<comment type="caution">
    <text evidence="2">The sequence shown here is derived from an EMBL/GenBank/DDBJ whole genome shotgun (WGS) entry which is preliminary data.</text>
</comment>
<dbReference type="Proteomes" id="UP000253741">
    <property type="component" value="Unassembled WGS sequence"/>
</dbReference>
<reference evidence="2 3" key="1">
    <citation type="submission" date="2018-07" db="EMBL/GenBank/DDBJ databases">
        <title>Streptomyces species from bats.</title>
        <authorList>
            <person name="Dunlap C."/>
        </authorList>
    </citation>
    <scope>NUCLEOTIDE SEQUENCE [LARGE SCALE GENOMIC DNA]</scope>
    <source>
        <strain evidence="2 3">AC230</strain>
    </source>
</reference>
<protein>
    <submittedName>
        <fullName evidence="2">Uncharacterized protein</fullName>
    </submittedName>
</protein>
<evidence type="ECO:0000313" key="2">
    <source>
        <dbReference type="EMBL" id="RDG38984.1"/>
    </source>
</evidence>
<gene>
    <name evidence="2" type="ORF">DVH02_06465</name>
</gene>